<evidence type="ECO:0000256" key="2">
    <source>
        <dbReference type="ARBA" id="ARBA00007399"/>
    </source>
</evidence>
<evidence type="ECO:0000313" key="9">
    <source>
        <dbReference type="Proteomes" id="UP000092247"/>
    </source>
</evidence>
<sequence>MKKNIIYFITLWMVCSQAYAGIVVGGTRFIYPQSRKMITVPVENTDSERPYLIQSWIEDEDGINKTKDFAITPVIFQLNKKKKSMFRVLLRKADLKSDRETLFWLNVRGIPATESDAENKLQVVINSKFKLFYRPDGLTEPDFNKIQYETSGRKIKILNKTPYHITVKSIDINKKEHSVSDMIQPFGELIVSANVIHEGNDIVINYISDLGGVISRPVVFNN</sequence>
<dbReference type="PANTHER" id="PTHR30251">
    <property type="entry name" value="PILUS ASSEMBLY CHAPERONE"/>
    <property type="match status" value="1"/>
</dbReference>
<keyword evidence="3" id="KW-0732">Signal</keyword>
<dbReference type="InterPro" id="IPR013783">
    <property type="entry name" value="Ig-like_fold"/>
</dbReference>
<proteinExistence type="inferred from homology"/>
<keyword evidence="4" id="KW-0574">Periplasm</keyword>
<comment type="caution">
    <text evidence="8">The sequence shown here is derived from an EMBL/GenBank/DDBJ whole genome shotgun (WGS) entry which is preliminary data.</text>
</comment>
<evidence type="ECO:0000256" key="4">
    <source>
        <dbReference type="ARBA" id="ARBA00022764"/>
    </source>
</evidence>
<dbReference type="Gene3D" id="2.60.40.10">
    <property type="entry name" value="Immunoglobulins"/>
    <property type="match status" value="2"/>
</dbReference>
<dbReference type="RefSeq" id="WP_067426521.1">
    <property type="nucleotide sequence ID" value="NZ_LZEX01000045.1"/>
</dbReference>
<dbReference type="PRINTS" id="PR00969">
    <property type="entry name" value="CHAPERONPILI"/>
</dbReference>
<comment type="subcellular location">
    <subcellularLocation>
        <location evidence="1">Periplasm</location>
    </subcellularLocation>
</comment>
<dbReference type="AlphaFoldDB" id="A0A1B8H0A3"/>
<evidence type="ECO:0000256" key="1">
    <source>
        <dbReference type="ARBA" id="ARBA00004418"/>
    </source>
</evidence>
<evidence type="ECO:0000256" key="3">
    <source>
        <dbReference type="ARBA" id="ARBA00022729"/>
    </source>
</evidence>
<organism evidence="8 9">
    <name type="scientific">Morganella psychrotolerans</name>
    <dbReference type="NCBI Taxonomy" id="368603"/>
    <lineage>
        <taxon>Bacteria</taxon>
        <taxon>Pseudomonadati</taxon>
        <taxon>Pseudomonadota</taxon>
        <taxon>Gammaproteobacteria</taxon>
        <taxon>Enterobacterales</taxon>
        <taxon>Morganellaceae</taxon>
        <taxon>Morganella</taxon>
    </lineage>
</organism>
<dbReference type="GO" id="GO:0071555">
    <property type="term" value="P:cell wall organization"/>
    <property type="evidence" value="ECO:0007669"/>
    <property type="project" value="InterPro"/>
</dbReference>
<evidence type="ECO:0000259" key="6">
    <source>
        <dbReference type="Pfam" id="PF00345"/>
    </source>
</evidence>
<dbReference type="InterPro" id="IPR050643">
    <property type="entry name" value="Periplasmic_pilus_chap"/>
</dbReference>
<protein>
    <submittedName>
        <fullName evidence="8">Chaperone protein fimC</fullName>
    </submittedName>
</protein>
<dbReference type="InterPro" id="IPR016148">
    <property type="entry name" value="Pili_assmbl_chaperone_C"/>
</dbReference>
<feature type="domain" description="Pili assembly chaperone C-terminal" evidence="7">
    <location>
        <begin position="159"/>
        <end position="214"/>
    </location>
</feature>
<dbReference type="STRING" id="368603.AYY16_01610"/>
<dbReference type="InterPro" id="IPR001829">
    <property type="entry name" value="Pili_assmbl_chaperone_bac"/>
</dbReference>
<evidence type="ECO:0000313" key="8">
    <source>
        <dbReference type="EMBL" id="OBU02499.1"/>
    </source>
</evidence>
<dbReference type="SUPFAM" id="SSF49354">
    <property type="entry name" value="PapD-like"/>
    <property type="match status" value="1"/>
</dbReference>
<feature type="domain" description="Pili assembly chaperone N-terminal" evidence="6">
    <location>
        <begin position="21"/>
        <end position="138"/>
    </location>
</feature>
<dbReference type="InterPro" id="IPR036316">
    <property type="entry name" value="Pili_assmbl_chap_C_dom_sf"/>
</dbReference>
<keyword evidence="5" id="KW-0143">Chaperone</keyword>
<dbReference type="PANTHER" id="PTHR30251:SF2">
    <property type="entry name" value="FIMBRIAL CHAPERONE YADV-RELATED"/>
    <property type="match status" value="1"/>
</dbReference>
<name>A0A1B8H0A3_9GAMM</name>
<dbReference type="SUPFAM" id="SSF49584">
    <property type="entry name" value="Periplasmic chaperone C-domain"/>
    <property type="match status" value="1"/>
</dbReference>
<comment type="similarity">
    <text evidence="2">Belongs to the periplasmic pilus chaperone family.</text>
</comment>
<dbReference type="Proteomes" id="UP000092247">
    <property type="component" value="Unassembled WGS sequence"/>
</dbReference>
<reference evidence="8 9" key="1">
    <citation type="submission" date="2016-06" db="EMBL/GenBank/DDBJ databases">
        <authorList>
            <person name="Kjaerup R.B."/>
            <person name="Dalgaard T.S."/>
            <person name="Juul-Madsen H.R."/>
        </authorList>
    </citation>
    <scope>NUCLEOTIDE SEQUENCE [LARGE SCALE GENOMIC DNA]</scope>
    <source>
        <strain evidence="8 9">GCSL-Mp3</strain>
    </source>
</reference>
<dbReference type="Pfam" id="PF00345">
    <property type="entry name" value="PapD_N"/>
    <property type="match status" value="1"/>
</dbReference>
<gene>
    <name evidence="8" type="ORF">AYY17_12665</name>
</gene>
<dbReference type="InterPro" id="IPR008962">
    <property type="entry name" value="PapD-like_sf"/>
</dbReference>
<dbReference type="Pfam" id="PF02753">
    <property type="entry name" value="PapD_C"/>
    <property type="match status" value="1"/>
</dbReference>
<evidence type="ECO:0000259" key="7">
    <source>
        <dbReference type="Pfam" id="PF02753"/>
    </source>
</evidence>
<dbReference type="GO" id="GO:0030288">
    <property type="term" value="C:outer membrane-bounded periplasmic space"/>
    <property type="evidence" value="ECO:0007669"/>
    <property type="project" value="InterPro"/>
</dbReference>
<dbReference type="EMBL" id="LZEX01000045">
    <property type="protein sequence ID" value="OBU02499.1"/>
    <property type="molecule type" value="Genomic_DNA"/>
</dbReference>
<evidence type="ECO:0000256" key="5">
    <source>
        <dbReference type="ARBA" id="ARBA00023186"/>
    </source>
</evidence>
<accession>A0A1B8H0A3</accession>
<dbReference type="InterPro" id="IPR016147">
    <property type="entry name" value="Pili_assmbl_chaperone_N"/>
</dbReference>